<keyword evidence="4" id="KW-0997">Cell inner membrane</keyword>
<proteinExistence type="inferred from homology"/>
<comment type="caution">
    <text evidence="10">The sequence shown here is derived from an EMBL/GenBank/DDBJ whole genome shotgun (WGS) entry which is preliminary data.</text>
</comment>
<evidence type="ECO:0000256" key="3">
    <source>
        <dbReference type="ARBA" id="ARBA00022475"/>
    </source>
</evidence>
<comment type="similarity">
    <text evidence="8">Belongs to the binding-protein-dependent transport system permease family.</text>
</comment>
<dbReference type="RefSeq" id="WP_141319374.1">
    <property type="nucleotide sequence ID" value="NZ_BJOC01000019.1"/>
</dbReference>
<evidence type="ECO:0000256" key="5">
    <source>
        <dbReference type="ARBA" id="ARBA00022692"/>
    </source>
</evidence>
<dbReference type="Proteomes" id="UP000319812">
    <property type="component" value="Unassembled WGS sequence"/>
</dbReference>
<dbReference type="AlphaFoldDB" id="A0A4Y4EX70"/>
<keyword evidence="7 8" id="KW-0472">Membrane</keyword>
<evidence type="ECO:0000256" key="6">
    <source>
        <dbReference type="ARBA" id="ARBA00022989"/>
    </source>
</evidence>
<keyword evidence="5 8" id="KW-0812">Transmembrane</keyword>
<comment type="subcellular location">
    <subcellularLocation>
        <location evidence="1">Cell inner membrane</location>
        <topology evidence="1">Multi-pass membrane protein</topology>
    </subcellularLocation>
    <subcellularLocation>
        <location evidence="8">Cell membrane</location>
        <topology evidence="8">Multi-pass membrane protein</topology>
    </subcellularLocation>
</comment>
<evidence type="ECO:0000256" key="4">
    <source>
        <dbReference type="ARBA" id="ARBA00022519"/>
    </source>
</evidence>
<feature type="transmembrane region" description="Helical" evidence="8">
    <location>
        <begin position="311"/>
        <end position="333"/>
    </location>
</feature>
<dbReference type="GO" id="GO:0005886">
    <property type="term" value="C:plasma membrane"/>
    <property type="evidence" value="ECO:0007669"/>
    <property type="project" value="UniProtKB-SubCell"/>
</dbReference>
<evidence type="ECO:0000259" key="9">
    <source>
        <dbReference type="PROSITE" id="PS50928"/>
    </source>
</evidence>
<gene>
    <name evidence="10" type="ORF">HHA01_15190</name>
</gene>
<evidence type="ECO:0000256" key="8">
    <source>
        <dbReference type="RuleBase" id="RU363032"/>
    </source>
</evidence>
<keyword evidence="2 8" id="KW-0813">Transport</keyword>
<dbReference type="NCBIfam" id="NF011596">
    <property type="entry name" value="PRK15021.1"/>
    <property type="match status" value="1"/>
</dbReference>
<feature type="transmembrane region" description="Helical" evidence="8">
    <location>
        <begin position="185"/>
        <end position="203"/>
    </location>
</feature>
<evidence type="ECO:0000313" key="10">
    <source>
        <dbReference type="EMBL" id="GED22542.1"/>
    </source>
</evidence>
<evidence type="ECO:0000256" key="2">
    <source>
        <dbReference type="ARBA" id="ARBA00022448"/>
    </source>
</evidence>
<dbReference type="Gene3D" id="1.10.3720.10">
    <property type="entry name" value="MetI-like"/>
    <property type="match status" value="1"/>
</dbReference>
<dbReference type="Pfam" id="PF00528">
    <property type="entry name" value="BPD_transp_1"/>
    <property type="match status" value="1"/>
</dbReference>
<sequence>MLDVMRSRLSPISRRRLAVFHHNRRARVSLWVFLALFVISLGAELVANDKPLLMQYQGDWYVPLVVDYPDTEFGGFLPTPADYRDPHTRNTIEAEGWMLWPPVPYSYNTLDMGLEHPAPSPPSAEHWLGTDDQGRDVLARVIYGFRLSVVFALILTIGSLVLGVLIGGVQGYFGGKVDLIGQRLTEIWSGLPVLFLLIILASMVEPNLWWLLGIMLLFSWLGLVDVVRAEFLRARNLEYVRAARAMGLPSHLIMWRHVLPNAMVATLTFIPFLFTGGITTLTALDFLGFGLPPGSPSLGELVAQGKNNLQAPWLGIVAFMTLSIMLSLLVFIGEGLRDAFDPRHIQHAGGQAGTRTPDDD</sequence>
<dbReference type="GO" id="GO:0042884">
    <property type="term" value="P:microcin transport"/>
    <property type="evidence" value="ECO:0007669"/>
    <property type="project" value="TreeGrafter"/>
</dbReference>
<evidence type="ECO:0000256" key="7">
    <source>
        <dbReference type="ARBA" id="ARBA00023136"/>
    </source>
</evidence>
<keyword evidence="6 8" id="KW-1133">Transmembrane helix</keyword>
<dbReference type="PANTHER" id="PTHR30325:SF0">
    <property type="entry name" value="INNER MEMBRANE ABC TRANSPORTER PERMEASE PROTEIN YEJE"/>
    <property type="match status" value="1"/>
</dbReference>
<reference evidence="10 11" key="1">
    <citation type="submission" date="2019-06" db="EMBL/GenBank/DDBJ databases">
        <title>Whole genome shotgun sequence of Halomonas halmophila NBRC 15537.</title>
        <authorList>
            <person name="Hosoyama A."/>
            <person name="Uohara A."/>
            <person name="Ohji S."/>
            <person name="Ichikawa N."/>
        </authorList>
    </citation>
    <scope>NUCLEOTIDE SEQUENCE [LARGE SCALE GENOMIC DNA]</scope>
    <source>
        <strain evidence="10 11">NBRC 15537</strain>
    </source>
</reference>
<feature type="transmembrane region" description="Helical" evidence="8">
    <location>
        <begin position="264"/>
        <end position="291"/>
    </location>
</feature>
<dbReference type="OrthoDB" id="9805884at2"/>
<dbReference type="GO" id="GO:0055085">
    <property type="term" value="P:transmembrane transport"/>
    <property type="evidence" value="ECO:0007669"/>
    <property type="project" value="InterPro"/>
</dbReference>
<keyword evidence="3" id="KW-1003">Cell membrane</keyword>
<dbReference type="SUPFAM" id="SSF161098">
    <property type="entry name" value="MetI-like"/>
    <property type="match status" value="1"/>
</dbReference>
<evidence type="ECO:0000256" key="1">
    <source>
        <dbReference type="ARBA" id="ARBA00004429"/>
    </source>
</evidence>
<dbReference type="PANTHER" id="PTHR30325">
    <property type="entry name" value="MEMBRANE COMPONENT OF ABC TRANSPORTER"/>
    <property type="match status" value="1"/>
</dbReference>
<organism evidence="10 11">
    <name type="scientific">Halomonas halmophila</name>
    <dbReference type="NCBI Taxonomy" id="252"/>
    <lineage>
        <taxon>Bacteria</taxon>
        <taxon>Pseudomonadati</taxon>
        <taxon>Pseudomonadota</taxon>
        <taxon>Gammaproteobacteria</taxon>
        <taxon>Oceanospirillales</taxon>
        <taxon>Halomonadaceae</taxon>
        <taxon>Halomonas</taxon>
    </lineage>
</organism>
<dbReference type="PROSITE" id="PS50928">
    <property type="entry name" value="ABC_TM1"/>
    <property type="match status" value="1"/>
</dbReference>
<feature type="transmembrane region" description="Helical" evidence="8">
    <location>
        <begin position="149"/>
        <end position="173"/>
    </location>
</feature>
<protein>
    <submittedName>
        <fullName evidence="10">ABC transporter permease</fullName>
    </submittedName>
</protein>
<dbReference type="CDD" id="cd06261">
    <property type="entry name" value="TM_PBP2"/>
    <property type="match status" value="1"/>
</dbReference>
<keyword evidence="11" id="KW-1185">Reference proteome</keyword>
<feature type="transmembrane region" description="Helical" evidence="8">
    <location>
        <begin position="209"/>
        <end position="227"/>
    </location>
</feature>
<feature type="domain" description="ABC transmembrane type-1" evidence="9">
    <location>
        <begin position="145"/>
        <end position="334"/>
    </location>
</feature>
<evidence type="ECO:0000313" key="11">
    <source>
        <dbReference type="Proteomes" id="UP000319812"/>
    </source>
</evidence>
<dbReference type="InterPro" id="IPR035906">
    <property type="entry name" value="MetI-like_sf"/>
</dbReference>
<dbReference type="FunFam" id="1.10.3720.10:FF:000005">
    <property type="entry name" value="Microcin C ABC transporter permease"/>
    <property type="match status" value="1"/>
</dbReference>
<dbReference type="EMBL" id="BJOC01000019">
    <property type="protein sequence ID" value="GED22542.1"/>
    <property type="molecule type" value="Genomic_DNA"/>
</dbReference>
<accession>A0A4Y4EX70</accession>
<name>A0A4Y4EX70_9GAMM</name>
<dbReference type="InterPro" id="IPR000515">
    <property type="entry name" value="MetI-like"/>
</dbReference>